<proteinExistence type="predicted"/>
<sequence>MGSRIIYYEIKRRERLEDSDERADSDLAIVKTRRYHFDDEPFIHSLHSVRFDPDLSYELPVESLLALKHRDPSKKKDPSLQGSSPSRRSSLTLQYSPLGPVIRLRSPSSPSKMVGCAMGDDVEGKEANEEVPGRVDNVKGIEEGDKDDEKEEEEVEEE</sequence>
<evidence type="ECO:0000313" key="3">
    <source>
        <dbReference type="Proteomes" id="UP001341840"/>
    </source>
</evidence>
<accession>A0ABU6WT78</accession>
<keyword evidence="3" id="KW-1185">Reference proteome</keyword>
<name>A0ABU6WT78_9FABA</name>
<gene>
    <name evidence="2" type="ORF">PIB30_092223</name>
</gene>
<protein>
    <submittedName>
        <fullName evidence="2">Uncharacterized protein</fullName>
    </submittedName>
</protein>
<feature type="region of interest" description="Disordered" evidence="1">
    <location>
        <begin position="68"/>
        <end position="158"/>
    </location>
</feature>
<evidence type="ECO:0000313" key="2">
    <source>
        <dbReference type="EMBL" id="MED6189082.1"/>
    </source>
</evidence>
<dbReference type="Proteomes" id="UP001341840">
    <property type="component" value="Unassembled WGS sequence"/>
</dbReference>
<comment type="caution">
    <text evidence="2">The sequence shown here is derived from an EMBL/GenBank/DDBJ whole genome shotgun (WGS) entry which is preliminary data.</text>
</comment>
<feature type="compositionally biased region" description="Acidic residues" evidence="1">
    <location>
        <begin position="144"/>
        <end position="158"/>
    </location>
</feature>
<feature type="compositionally biased region" description="Low complexity" evidence="1">
    <location>
        <begin position="79"/>
        <end position="91"/>
    </location>
</feature>
<reference evidence="2 3" key="1">
    <citation type="journal article" date="2023" name="Plants (Basel)">
        <title>Bridging the Gap: Combining Genomics and Transcriptomics Approaches to Understand Stylosanthes scabra, an Orphan Legume from the Brazilian Caatinga.</title>
        <authorList>
            <person name="Ferreira-Neto J.R.C."/>
            <person name="da Silva M.D."/>
            <person name="Binneck E."/>
            <person name="de Melo N.F."/>
            <person name="da Silva R.H."/>
            <person name="de Melo A.L.T.M."/>
            <person name="Pandolfi V."/>
            <person name="Bustamante F.O."/>
            <person name="Brasileiro-Vidal A.C."/>
            <person name="Benko-Iseppon A.M."/>
        </authorList>
    </citation>
    <scope>NUCLEOTIDE SEQUENCE [LARGE SCALE GENOMIC DNA]</scope>
    <source>
        <tissue evidence="2">Leaves</tissue>
    </source>
</reference>
<evidence type="ECO:0000256" key="1">
    <source>
        <dbReference type="SAM" id="MobiDB-lite"/>
    </source>
</evidence>
<feature type="compositionally biased region" description="Basic and acidic residues" evidence="1">
    <location>
        <begin position="68"/>
        <end position="78"/>
    </location>
</feature>
<organism evidence="2 3">
    <name type="scientific">Stylosanthes scabra</name>
    <dbReference type="NCBI Taxonomy" id="79078"/>
    <lineage>
        <taxon>Eukaryota</taxon>
        <taxon>Viridiplantae</taxon>
        <taxon>Streptophyta</taxon>
        <taxon>Embryophyta</taxon>
        <taxon>Tracheophyta</taxon>
        <taxon>Spermatophyta</taxon>
        <taxon>Magnoliopsida</taxon>
        <taxon>eudicotyledons</taxon>
        <taxon>Gunneridae</taxon>
        <taxon>Pentapetalae</taxon>
        <taxon>rosids</taxon>
        <taxon>fabids</taxon>
        <taxon>Fabales</taxon>
        <taxon>Fabaceae</taxon>
        <taxon>Papilionoideae</taxon>
        <taxon>50 kb inversion clade</taxon>
        <taxon>dalbergioids sensu lato</taxon>
        <taxon>Dalbergieae</taxon>
        <taxon>Pterocarpus clade</taxon>
        <taxon>Stylosanthes</taxon>
    </lineage>
</organism>
<feature type="compositionally biased region" description="Basic and acidic residues" evidence="1">
    <location>
        <begin position="122"/>
        <end position="143"/>
    </location>
</feature>
<dbReference type="EMBL" id="JASCZI010183130">
    <property type="protein sequence ID" value="MED6189082.1"/>
    <property type="molecule type" value="Genomic_DNA"/>
</dbReference>